<comment type="caution">
    <text evidence="2">The sequence shown here is derived from an EMBL/GenBank/DDBJ whole genome shotgun (WGS) entry which is preliminary data.</text>
</comment>
<feature type="coiled-coil region" evidence="1">
    <location>
        <begin position="72"/>
        <end position="99"/>
    </location>
</feature>
<dbReference type="Proteomes" id="UP001259832">
    <property type="component" value="Unassembled WGS sequence"/>
</dbReference>
<dbReference type="EMBL" id="JASMQC010000022">
    <property type="protein sequence ID" value="KAK1935829.1"/>
    <property type="molecule type" value="Genomic_DNA"/>
</dbReference>
<evidence type="ECO:0008006" key="4">
    <source>
        <dbReference type="Google" id="ProtNLM"/>
    </source>
</evidence>
<organism evidence="2 3">
    <name type="scientific">Phytophthora citrophthora</name>
    <dbReference type="NCBI Taxonomy" id="4793"/>
    <lineage>
        <taxon>Eukaryota</taxon>
        <taxon>Sar</taxon>
        <taxon>Stramenopiles</taxon>
        <taxon>Oomycota</taxon>
        <taxon>Peronosporomycetes</taxon>
        <taxon>Peronosporales</taxon>
        <taxon>Peronosporaceae</taxon>
        <taxon>Phytophthora</taxon>
    </lineage>
</organism>
<reference evidence="2" key="1">
    <citation type="submission" date="2023-08" db="EMBL/GenBank/DDBJ databases">
        <title>Reference Genome Resource for the Citrus Pathogen Phytophthora citrophthora.</title>
        <authorList>
            <person name="Moller H."/>
            <person name="Coetzee B."/>
            <person name="Rose L.J."/>
            <person name="Van Niekerk J.M."/>
        </authorList>
    </citation>
    <scope>NUCLEOTIDE SEQUENCE</scope>
    <source>
        <strain evidence="2">STE-U-9442</strain>
    </source>
</reference>
<keyword evidence="3" id="KW-1185">Reference proteome</keyword>
<evidence type="ECO:0000256" key="1">
    <source>
        <dbReference type="SAM" id="Coils"/>
    </source>
</evidence>
<evidence type="ECO:0000313" key="2">
    <source>
        <dbReference type="EMBL" id="KAK1935829.1"/>
    </source>
</evidence>
<evidence type="ECO:0000313" key="3">
    <source>
        <dbReference type="Proteomes" id="UP001259832"/>
    </source>
</evidence>
<protein>
    <recommendedName>
        <fullName evidence="4">M96 mating-specific protein family</fullName>
    </recommendedName>
</protein>
<name>A0AAD9LHN2_9STRA</name>
<dbReference type="AlphaFoldDB" id="A0AAD9LHN2"/>
<keyword evidence="1" id="KW-0175">Coiled coil</keyword>
<gene>
    <name evidence="2" type="ORF">P3T76_010523</name>
</gene>
<proteinExistence type="predicted"/>
<sequence length="309" mass="34982">MDDLNAHQDVESSGTFDQMFNDTTPTLLNFLDSLDNNADLALEAVALPVQQPKAASTVKIKLDTKKKSNTWRQRQRLEVLRLRDEVKQLDAELKKMKLATGVRSTLPLTELVRRSATDQLKQPTAKKLLGESWQDAASRELLARHISGVENERLHKVLYMQMKYARKLHRMLQQQITTTIVSQALGYRPAFTDDEGRPPTDNDIVFQKLLAHLDGHRGNVRSIFLVSQKDGEQDYCVTINPARGLQVRIAQSYTFPFSVKATEHAIWDVLTEKGGVNRKNKVAYNEVRTRIFRANAVMTAILTCDNAAP</sequence>
<accession>A0AAD9LHN2</accession>